<dbReference type="PROSITE" id="PS50071">
    <property type="entry name" value="HOMEOBOX_2"/>
    <property type="match status" value="1"/>
</dbReference>
<dbReference type="SUPFAM" id="SSF46689">
    <property type="entry name" value="Homeodomain-like"/>
    <property type="match status" value="1"/>
</dbReference>
<name>A0ABP0ASM8_9PEZI</name>
<dbReference type="InterPro" id="IPR017970">
    <property type="entry name" value="Homeobox_CS"/>
</dbReference>
<accession>A0ABP0ASM8</accession>
<dbReference type="InterPro" id="IPR051775">
    <property type="entry name" value="Homeobox_domain"/>
</dbReference>
<evidence type="ECO:0000256" key="2">
    <source>
        <dbReference type="ARBA" id="ARBA00023125"/>
    </source>
</evidence>
<feature type="compositionally biased region" description="Low complexity" evidence="7">
    <location>
        <begin position="349"/>
        <end position="368"/>
    </location>
</feature>
<evidence type="ECO:0000256" key="6">
    <source>
        <dbReference type="RuleBase" id="RU000682"/>
    </source>
</evidence>
<feature type="compositionally biased region" description="Low complexity" evidence="7">
    <location>
        <begin position="299"/>
        <end position="308"/>
    </location>
</feature>
<feature type="region of interest" description="Disordered" evidence="7">
    <location>
        <begin position="256"/>
        <end position="425"/>
    </location>
</feature>
<reference evidence="9 10" key="1">
    <citation type="submission" date="2024-01" db="EMBL/GenBank/DDBJ databases">
        <authorList>
            <person name="Allen C."/>
            <person name="Tagirdzhanova G."/>
        </authorList>
    </citation>
    <scope>NUCLEOTIDE SEQUENCE [LARGE SCALE GENOMIC DNA]</scope>
</reference>
<dbReference type="CDD" id="cd00086">
    <property type="entry name" value="homeodomain"/>
    <property type="match status" value="1"/>
</dbReference>
<comment type="subcellular location">
    <subcellularLocation>
        <location evidence="1 5 6">Nucleus</location>
    </subcellularLocation>
</comment>
<dbReference type="Gene3D" id="1.10.10.60">
    <property type="entry name" value="Homeodomain-like"/>
    <property type="match status" value="1"/>
</dbReference>
<evidence type="ECO:0000256" key="1">
    <source>
        <dbReference type="ARBA" id="ARBA00004123"/>
    </source>
</evidence>
<organism evidence="9 10">
    <name type="scientific">Sporothrix eucalyptigena</name>
    <dbReference type="NCBI Taxonomy" id="1812306"/>
    <lineage>
        <taxon>Eukaryota</taxon>
        <taxon>Fungi</taxon>
        <taxon>Dikarya</taxon>
        <taxon>Ascomycota</taxon>
        <taxon>Pezizomycotina</taxon>
        <taxon>Sordariomycetes</taxon>
        <taxon>Sordariomycetidae</taxon>
        <taxon>Ophiostomatales</taxon>
        <taxon>Ophiostomataceae</taxon>
        <taxon>Sporothrix</taxon>
    </lineage>
</organism>
<comment type="caution">
    <text evidence="9">The sequence shown here is derived from an EMBL/GenBank/DDBJ whole genome shotgun (WGS) entry which is preliminary data.</text>
</comment>
<evidence type="ECO:0000313" key="9">
    <source>
        <dbReference type="EMBL" id="CAK7210164.1"/>
    </source>
</evidence>
<feature type="compositionally biased region" description="Polar residues" evidence="7">
    <location>
        <begin position="44"/>
        <end position="53"/>
    </location>
</feature>
<dbReference type="EMBL" id="CAWUHD010000004">
    <property type="protein sequence ID" value="CAK7210164.1"/>
    <property type="molecule type" value="Genomic_DNA"/>
</dbReference>
<feature type="compositionally biased region" description="Polar residues" evidence="7">
    <location>
        <begin position="167"/>
        <end position="185"/>
    </location>
</feature>
<feature type="compositionally biased region" description="Basic and acidic residues" evidence="7">
    <location>
        <begin position="529"/>
        <end position="541"/>
    </location>
</feature>
<protein>
    <recommendedName>
        <fullName evidence="8">Homeobox domain-containing protein</fullName>
    </recommendedName>
</protein>
<feature type="DNA-binding region" description="Homeobox" evidence="5">
    <location>
        <begin position="61"/>
        <end position="120"/>
    </location>
</feature>
<feature type="region of interest" description="Disordered" evidence="7">
    <location>
        <begin position="472"/>
        <end position="502"/>
    </location>
</feature>
<feature type="compositionally biased region" description="Pro residues" evidence="7">
    <location>
        <begin position="329"/>
        <end position="340"/>
    </location>
</feature>
<feature type="compositionally biased region" description="Polar residues" evidence="7">
    <location>
        <begin position="391"/>
        <end position="401"/>
    </location>
</feature>
<keyword evidence="3 5" id="KW-0371">Homeobox</keyword>
<dbReference type="Pfam" id="PF00046">
    <property type="entry name" value="Homeodomain"/>
    <property type="match status" value="1"/>
</dbReference>
<proteinExistence type="predicted"/>
<evidence type="ECO:0000256" key="4">
    <source>
        <dbReference type="ARBA" id="ARBA00023242"/>
    </source>
</evidence>
<evidence type="ECO:0000259" key="8">
    <source>
        <dbReference type="PROSITE" id="PS50071"/>
    </source>
</evidence>
<keyword evidence="10" id="KW-1185">Reference proteome</keyword>
<sequence>MESELPATSSPAVATRPDGNASTEPLTSSPRSSGSINIDKADESFSSLSSDAGDQSMLRHPKGKRKRTAAKDKSILEAAYQANPKPDKTARLDIVSRVSLNEKEVQIWFQNRRQNDRRKSRPLSPQELEALRHGGLKAIRPDLSPTYNMSGLCKDMWTGQSSPPHYQPFTSASMTNALPSTTPASSPEIGPWTPDALAQKHAAERQQQSQEMALDRTAASEGSAPAAQTPSGLHSFSSSVGSVGYLANRWNMHSSYSTPSSLSGGNGAANGEDGRDESVRLERFVRPSSSAPVLPPPQQHMSSQQPHQRPFRLSLSLEGKAEVISGQSPSPPRRLPPPNPTLHVDRRTGSSSSSSSSSGSDSPLPSLPAIRRSGLSRSQSALPSLGLTLPPISSLTNSLASGSAPPPLAQPVAHPPRLLRGRSRDVHAWESVCDAETRVDDELSAHAEEEASGSAIAAISLLRSTSSLSNTSAASSSSVLQPNGHRRNSSSRSGIPRPGMKRAKLGRALSSVARMQNVSNAREPWQQESGKDKVWVDDEKKKKLKLSTLLSGNDSDKENWSPDEEGRPRSSANMAGNNGRRPLPSARAGPQRSVLGSDGSKGNKNPQLSATRGGKAGAFDGLDIYEDVSSGGPPPKRAQLSRAATVAAPDDVERFMRGAQVSPSKKGDMDCIAGLLSLSQGNWR</sequence>
<feature type="region of interest" description="Disordered" evidence="7">
    <location>
        <begin position="167"/>
        <end position="234"/>
    </location>
</feature>
<evidence type="ECO:0000256" key="5">
    <source>
        <dbReference type="PROSITE-ProRule" id="PRU00108"/>
    </source>
</evidence>
<feature type="compositionally biased region" description="Polar residues" evidence="7">
    <location>
        <begin position="600"/>
        <end position="610"/>
    </location>
</feature>
<feature type="compositionally biased region" description="Basic and acidic residues" evidence="7">
    <location>
        <begin position="554"/>
        <end position="568"/>
    </location>
</feature>
<feature type="compositionally biased region" description="Polar residues" evidence="7">
    <location>
        <begin position="20"/>
        <end position="36"/>
    </location>
</feature>
<feature type="domain" description="Homeobox" evidence="8">
    <location>
        <begin position="59"/>
        <end position="119"/>
    </location>
</feature>
<keyword evidence="4 5" id="KW-0539">Nucleus</keyword>
<evidence type="ECO:0000256" key="3">
    <source>
        <dbReference type="ARBA" id="ARBA00023155"/>
    </source>
</evidence>
<dbReference type="PANTHER" id="PTHR24323:SF7">
    <property type="entry name" value="HOMEOBOX DOMAIN-CONTAINING PROTEIN"/>
    <property type="match status" value="1"/>
</dbReference>
<dbReference type="InterPro" id="IPR009057">
    <property type="entry name" value="Homeodomain-like_sf"/>
</dbReference>
<feature type="compositionally biased region" description="Basic residues" evidence="7">
    <location>
        <begin position="59"/>
        <end position="68"/>
    </location>
</feature>
<evidence type="ECO:0000256" key="7">
    <source>
        <dbReference type="SAM" id="MobiDB-lite"/>
    </source>
</evidence>
<dbReference type="InterPro" id="IPR001356">
    <property type="entry name" value="HD"/>
</dbReference>
<dbReference type="PANTHER" id="PTHR24323">
    <property type="entry name" value="CEH-10 HOMEODOMAIN-CONTAINING HOMOLOG"/>
    <property type="match status" value="1"/>
</dbReference>
<gene>
    <name evidence="9" type="ORF">SEUCBS140593_000739</name>
</gene>
<feature type="region of interest" description="Disordered" evidence="7">
    <location>
        <begin position="517"/>
        <end position="617"/>
    </location>
</feature>
<dbReference type="SMART" id="SM00389">
    <property type="entry name" value="HOX"/>
    <property type="match status" value="1"/>
</dbReference>
<feature type="region of interest" description="Disordered" evidence="7">
    <location>
        <begin position="1"/>
        <end position="73"/>
    </location>
</feature>
<evidence type="ECO:0000313" key="10">
    <source>
        <dbReference type="Proteomes" id="UP001642482"/>
    </source>
</evidence>
<dbReference type="PROSITE" id="PS00027">
    <property type="entry name" value="HOMEOBOX_1"/>
    <property type="match status" value="1"/>
</dbReference>
<dbReference type="Proteomes" id="UP001642482">
    <property type="component" value="Unassembled WGS sequence"/>
</dbReference>
<feature type="compositionally biased region" description="Polar residues" evidence="7">
    <location>
        <begin position="1"/>
        <end position="12"/>
    </location>
</feature>
<feature type="compositionally biased region" description="Basic and acidic residues" evidence="7">
    <location>
        <begin position="272"/>
        <end position="285"/>
    </location>
</feature>
<keyword evidence="2 5" id="KW-0238">DNA-binding</keyword>